<dbReference type="Proteomes" id="UP000326907">
    <property type="component" value="Unassembled WGS sequence"/>
</dbReference>
<dbReference type="EMBL" id="VYUA01000009">
    <property type="protein sequence ID" value="KAB2592107.1"/>
    <property type="molecule type" value="Genomic_DNA"/>
</dbReference>
<feature type="compositionally biased region" description="Acidic residues" evidence="1">
    <location>
        <begin position="191"/>
        <end position="201"/>
    </location>
</feature>
<sequence>MVSPGTARVFAAGATATTAVLALIYLPIPSETPPPRTTQSASTADTTELTRLARGYLQQRADMLTTARPTVETASGRLRTTPAMAPRARSGLAALVKKGLRYEGLDIGYTRARVDVDVTSADVTGRTATLRLTDHTRLYFARTPQEVEDGSPECEESSLSRTMTFARGADGAWLLSSDRVDEAGGPLPTTEVDEAGFDAGA</sequence>
<feature type="transmembrane region" description="Helical" evidence="2">
    <location>
        <begin position="6"/>
        <end position="26"/>
    </location>
</feature>
<organism evidence="3 4">
    <name type="scientific">Streptomyces arboris</name>
    <dbReference type="NCBI Taxonomy" id="2600619"/>
    <lineage>
        <taxon>Bacteria</taxon>
        <taxon>Bacillati</taxon>
        <taxon>Actinomycetota</taxon>
        <taxon>Actinomycetes</taxon>
        <taxon>Kitasatosporales</taxon>
        <taxon>Streptomycetaceae</taxon>
        <taxon>Streptomyces</taxon>
    </lineage>
</organism>
<name>A0A5N5EMU3_9ACTN</name>
<evidence type="ECO:0000256" key="2">
    <source>
        <dbReference type="SAM" id="Phobius"/>
    </source>
</evidence>
<keyword evidence="2" id="KW-0472">Membrane</keyword>
<keyword evidence="2" id="KW-0812">Transmembrane</keyword>
<dbReference type="AlphaFoldDB" id="A0A5N5EMU3"/>
<evidence type="ECO:0000256" key="1">
    <source>
        <dbReference type="SAM" id="MobiDB-lite"/>
    </source>
</evidence>
<gene>
    <name evidence="3" type="ORF">F5983_12940</name>
</gene>
<accession>A0A5N5EMU3</accession>
<evidence type="ECO:0000313" key="3">
    <source>
        <dbReference type="EMBL" id="KAB2592107.1"/>
    </source>
</evidence>
<evidence type="ECO:0000313" key="4">
    <source>
        <dbReference type="Proteomes" id="UP000326907"/>
    </source>
</evidence>
<comment type="caution">
    <text evidence="3">The sequence shown here is derived from an EMBL/GenBank/DDBJ whole genome shotgun (WGS) entry which is preliminary data.</text>
</comment>
<dbReference type="RefSeq" id="WP_151510435.1">
    <property type="nucleotide sequence ID" value="NZ_VYUA01000009.1"/>
</dbReference>
<reference evidence="3 4" key="1">
    <citation type="submission" date="2019-09" db="EMBL/GenBank/DDBJ databases">
        <authorList>
            <person name="Liu P."/>
        </authorList>
    </citation>
    <scope>NUCLEOTIDE SEQUENCE [LARGE SCALE GENOMIC DNA]</scope>
    <source>
        <strain evidence="3 4">TRM68085</strain>
    </source>
</reference>
<feature type="region of interest" description="Disordered" evidence="1">
    <location>
        <begin position="179"/>
        <end position="201"/>
    </location>
</feature>
<protein>
    <submittedName>
        <fullName evidence="3">Uncharacterized protein</fullName>
    </submittedName>
</protein>
<keyword evidence="2" id="KW-1133">Transmembrane helix</keyword>
<proteinExistence type="predicted"/>
<keyword evidence="4" id="KW-1185">Reference proteome</keyword>